<reference evidence="2" key="1">
    <citation type="journal article" date="2019" name="Int. J. Syst. Evol. Microbiol.">
        <title>The Global Catalogue of Microorganisms (GCM) 10K type strain sequencing project: providing services to taxonomists for standard genome sequencing and annotation.</title>
        <authorList>
            <consortium name="The Broad Institute Genomics Platform"/>
            <consortium name="The Broad Institute Genome Sequencing Center for Infectious Disease"/>
            <person name="Wu L."/>
            <person name="Ma J."/>
        </authorList>
    </citation>
    <scope>NUCLEOTIDE SEQUENCE [LARGE SCALE GENOMIC DNA]</scope>
    <source>
        <strain evidence="2">JCM 17939</strain>
    </source>
</reference>
<evidence type="ECO:0000313" key="1">
    <source>
        <dbReference type="EMBL" id="GAA4640840.1"/>
    </source>
</evidence>
<protein>
    <recommendedName>
        <fullName evidence="3">DUF4352 domain-containing protein</fullName>
    </recommendedName>
</protein>
<dbReference type="Proteomes" id="UP001501442">
    <property type="component" value="Unassembled WGS sequence"/>
</dbReference>
<sequence length="184" mass="19150">MLLSVVGVVAVTIALTGAFGGLGARPSAPAAVSPGATVDQGLFKVQVLDARTGRLKIGVFGKADNKLVVRARVTNTGDRSWGVISFLSGVVAEPKPGQYVKPDMTQSNGDLLGGTTTEIHPRLPVTVQLVWPLPETTTPRSVTLALRAWQYGQAFTTNDIGWSVTSTSPVTAKVTLPVRAGATS</sequence>
<evidence type="ECO:0008006" key="3">
    <source>
        <dbReference type="Google" id="ProtNLM"/>
    </source>
</evidence>
<keyword evidence="2" id="KW-1185">Reference proteome</keyword>
<evidence type="ECO:0000313" key="2">
    <source>
        <dbReference type="Proteomes" id="UP001501442"/>
    </source>
</evidence>
<gene>
    <name evidence="1" type="ORF">GCM10023196_107790</name>
</gene>
<accession>A0ABP8UX77</accession>
<comment type="caution">
    <text evidence="1">The sequence shown here is derived from an EMBL/GenBank/DDBJ whole genome shotgun (WGS) entry which is preliminary data.</text>
</comment>
<organism evidence="1 2">
    <name type="scientific">Actinoallomurus vinaceus</name>
    <dbReference type="NCBI Taxonomy" id="1080074"/>
    <lineage>
        <taxon>Bacteria</taxon>
        <taxon>Bacillati</taxon>
        <taxon>Actinomycetota</taxon>
        <taxon>Actinomycetes</taxon>
        <taxon>Streptosporangiales</taxon>
        <taxon>Thermomonosporaceae</taxon>
        <taxon>Actinoallomurus</taxon>
    </lineage>
</organism>
<name>A0ABP8UX77_9ACTN</name>
<proteinExistence type="predicted"/>
<dbReference type="EMBL" id="BAABHK010000041">
    <property type="protein sequence ID" value="GAA4640840.1"/>
    <property type="molecule type" value="Genomic_DNA"/>
</dbReference>